<dbReference type="PROSITE" id="PS50949">
    <property type="entry name" value="HTH_GNTR"/>
    <property type="match status" value="1"/>
</dbReference>
<dbReference type="SMART" id="SM00345">
    <property type="entry name" value="HTH_GNTR"/>
    <property type="match status" value="1"/>
</dbReference>
<evidence type="ECO:0000313" key="5">
    <source>
        <dbReference type="EMBL" id="MEE6146977.1"/>
    </source>
</evidence>
<dbReference type="InterPro" id="IPR050679">
    <property type="entry name" value="Bact_HTH_transcr_reg"/>
</dbReference>
<dbReference type="Proteomes" id="UP001332931">
    <property type="component" value="Unassembled WGS sequence"/>
</dbReference>
<keyword evidence="6" id="KW-1185">Reference proteome</keyword>
<feature type="domain" description="HTH gntR-type" evidence="4">
    <location>
        <begin position="18"/>
        <end position="86"/>
    </location>
</feature>
<comment type="caution">
    <text evidence="5">The sequence shown here is derived from an EMBL/GenBank/DDBJ whole genome shotgun (WGS) entry which is preliminary data.</text>
</comment>
<gene>
    <name evidence="5" type="ORF">VXJ25_03040</name>
</gene>
<dbReference type="InterPro" id="IPR028978">
    <property type="entry name" value="Chorismate_lyase_/UTRA_dom_sf"/>
</dbReference>
<dbReference type="Gene3D" id="1.10.10.10">
    <property type="entry name" value="Winged helix-like DNA-binding domain superfamily/Winged helix DNA-binding domain"/>
    <property type="match status" value="1"/>
</dbReference>
<evidence type="ECO:0000256" key="1">
    <source>
        <dbReference type="ARBA" id="ARBA00023015"/>
    </source>
</evidence>
<proteinExistence type="predicted"/>
<dbReference type="InterPro" id="IPR000524">
    <property type="entry name" value="Tscrpt_reg_HTH_GntR"/>
</dbReference>
<keyword evidence="3" id="KW-0804">Transcription</keyword>
<keyword evidence="2" id="KW-0238">DNA-binding</keyword>
<dbReference type="Pfam" id="PF07702">
    <property type="entry name" value="UTRA"/>
    <property type="match status" value="1"/>
</dbReference>
<keyword evidence="1" id="KW-0805">Transcription regulation</keyword>
<evidence type="ECO:0000256" key="2">
    <source>
        <dbReference type="ARBA" id="ARBA00023125"/>
    </source>
</evidence>
<dbReference type="SUPFAM" id="SSF64288">
    <property type="entry name" value="Chorismate lyase-like"/>
    <property type="match status" value="1"/>
</dbReference>
<dbReference type="PANTHER" id="PTHR44846">
    <property type="entry name" value="MANNOSYL-D-GLYCERATE TRANSPORT/METABOLISM SYSTEM REPRESSOR MNGR-RELATED"/>
    <property type="match status" value="1"/>
</dbReference>
<sequence>MPKSAARSFVKIDRSSRTPLYVQLHDSLERAIRRGELMPGAKLPTEHELIKELGVSRIVVRQAYDALVHDGLIVRERGRGTFVRATNYGVFMGKLFSYREELAISGQNPATRVLAFERVLTPAELTMDPLLANTAFVDPADPSCWHLERIRRINEQAYVHQDTFLPASDLPGLDEYDFARDSLYHVLAQRYGKRPTHSHRELFAENASEHIAELLGAEPGSALLVLLNHTYDMGNELVEVTYERYAGNSVSFEFDVDEEGLRRSV</sequence>
<dbReference type="PANTHER" id="PTHR44846:SF1">
    <property type="entry name" value="MANNOSYL-D-GLYCERATE TRANSPORT_METABOLISM SYSTEM REPRESSOR MNGR-RELATED"/>
    <property type="match status" value="1"/>
</dbReference>
<dbReference type="InterPro" id="IPR036388">
    <property type="entry name" value="WH-like_DNA-bd_sf"/>
</dbReference>
<dbReference type="SMART" id="SM00866">
    <property type="entry name" value="UTRA"/>
    <property type="match status" value="1"/>
</dbReference>
<dbReference type="Gene3D" id="3.40.1410.10">
    <property type="entry name" value="Chorismate lyase-like"/>
    <property type="match status" value="1"/>
</dbReference>
<dbReference type="PRINTS" id="PR00035">
    <property type="entry name" value="HTHGNTR"/>
</dbReference>
<accession>A0ABU7R8P6</accession>
<evidence type="ECO:0000259" key="4">
    <source>
        <dbReference type="PROSITE" id="PS50949"/>
    </source>
</evidence>
<dbReference type="RefSeq" id="WP_330957744.1">
    <property type="nucleotide sequence ID" value="NZ_JAZGJQ010000002.1"/>
</dbReference>
<protein>
    <submittedName>
        <fullName evidence="5">GntR family transcriptional regulator</fullName>
    </submittedName>
</protein>
<reference evidence="5 6" key="1">
    <citation type="submission" date="2024-01" db="EMBL/GenBank/DDBJ databases">
        <title>Description of Olsenella sp. nov., isolated from pig feces.</title>
        <authorList>
            <person name="Chang Y.-H."/>
        </authorList>
    </citation>
    <scope>NUCLEOTIDE SEQUENCE [LARGE SCALE GENOMIC DNA]</scope>
    <source>
        <strain evidence="5 6">YH-ols2223</strain>
    </source>
</reference>
<dbReference type="InterPro" id="IPR011663">
    <property type="entry name" value="UTRA"/>
</dbReference>
<dbReference type="InterPro" id="IPR036390">
    <property type="entry name" value="WH_DNA-bd_sf"/>
</dbReference>
<dbReference type="CDD" id="cd07377">
    <property type="entry name" value="WHTH_GntR"/>
    <property type="match status" value="1"/>
</dbReference>
<dbReference type="SUPFAM" id="SSF46785">
    <property type="entry name" value="Winged helix' DNA-binding domain"/>
    <property type="match status" value="1"/>
</dbReference>
<dbReference type="EMBL" id="JAZGJQ010000002">
    <property type="protein sequence ID" value="MEE6146977.1"/>
    <property type="molecule type" value="Genomic_DNA"/>
</dbReference>
<dbReference type="Pfam" id="PF00392">
    <property type="entry name" value="GntR"/>
    <property type="match status" value="1"/>
</dbReference>
<organism evidence="5 6">
    <name type="scientific">Olsenella absiana</name>
    <dbReference type="NCBI Taxonomy" id="3115222"/>
    <lineage>
        <taxon>Bacteria</taxon>
        <taxon>Bacillati</taxon>
        <taxon>Actinomycetota</taxon>
        <taxon>Coriobacteriia</taxon>
        <taxon>Coriobacteriales</taxon>
        <taxon>Atopobiaceae</taxon>
        <taxon>Olsenella</taxon>
    </lineage>
</organism>
<name>A0ABU7R8P6_9ACTN</name>
<evidence type="ECO:0000313" key="6">
    <source>
        <dbReference type="Proteomes" id="UP001332931"/>
    </source>
</evidence>
<evidence type="ECO:0000256" key="3">
    <source>
        <dbReference type="ARBA" id="ARBA00023163"/>
    </source>
</evidence>